<gene>
    <name evidence="2" type="ORF">SAMN05444581_1384</name>
</gene>
<reference evidence="2 3" key="1">
    <citation type="submission" date="2016-10" db="EMBL/GenBank/DDBJ databases">
        <authorList>
            <person name="de Groot N.N."/>
        </authorList>
    </citation>
    <scope>NUCLEOTIDE SEQUENCE [LARGE SCALE GENOMIC DNA]</scope>
    <source>
        <strain evidence="2 3">NE2</strain>
    </source>
</reference>
<dbReference type="PANTHER" id="PTHR35090:SF1">
    <property type="entry name" value="SLR0144 PROTEIN"/>
    <property type="match status" value="1"/>
</dbReference>
<dbReference type="EMBL" id="FOSN01000038">
    <property type="protein sequence ID" value="SFK87930.1"/>
    <property type="molecule type" value="Genomic_DNA"/>
</dbReference>
<evidence type="ECO:0000313" key="2">
    <source>
        <dbReference type="EMBL" id="SFK87930.1"/>
    </source>
</evidence>
<dbReference type="GO" id="GO:0015979">
    <property type="term" value="P:photosynthesis"/>
    <property type="evidence" value="ECO:0007669"/>
    <property type="project" value="InterPro"/>
</dbReference>
<dbReference type="NCBIfam" id="TIGR02019">
    <property type="entry name" value="BchJ"/>
    <property type="match status" value="1"/>
</dbReference>
<organism evidence="2 3">
    <name type="scientific">Methylocapsa palsarum</name>
    <dbReference type="NCBI Taxonomy" id="1612308"/>
    <lineage>
        <taxon>Bacteria</taxon>
        <taxon>Pseudomonadati</taxon>
        <taxon>Pseudomonadota</taxon>
        <taxon>Alphaproteobacteria</taxon>
        <taxon>Hyphomicrobiales</taxon>
        <taxon>Beijerinckiaceae</taxon>
        <taxon>Methylocapsa</taxon>
    </lineage>
</organism>
<dbReference type="Gene3D" id="3.30.1380.20">
    <property type="entry name" value="Trafficking protein particle complex subunit 3"/>
    <property type="match status" value="1"/>
</dbReference>
<feature type="domain" description="4-vinyl reductase 4VR" evidence="1">
    <location>
        <begin position="152"/>
        <end position="213"/>
    </location>
</feature>
<dbReference type="SUPFAM" id="SSF111126">
    <property type="entry name" value="Ligand-binding domain in the NO signalling and Golgi transport"/>
    <property type="match status" value="1"/>
</dbReference>
<dbReference type="InterPro" id="IPR010249">
    <property type="entry name" value="BchJ"/>
</dbReference>
<dbReference type="OrthoDB" id="2080515at2"/>
<dbReference type="RefSeq" id="WP_091686697.1">
    <property type="nucleotide sequence ID" value="NZ_FOSN01000038.1"/>
</dbReference>
<dbReference type="Pfam" id="PF02830">
    <property type="entry name" value="V4R"/>
    <property type="match status" value="1"/>
</dbReference>
<dbReference type="InterPro" id="IPR004096">
    <property type="entry name" value="V4R"/>
</dbReference>
<dbReference type="GO" id="GO:0030494">
    <property type="term" value="P:bacteriochlorophyll biosynthetic process"/>
    <property type="evidence" value="ECO:0007669"/>
    <property type="project" value="InterPro"/>
</dbReference>
<name>A0A1I4D555_9HYPH</name>
<dbReference type="PANTHER" id="PTHR35090">
    <property type="entry name" value="DNA-DIRECTED RNA POLYMERASE SUBUNIT I"/>
    <property type="match status" value="1"/>
</dbReference>
<accession>A0A1I4D555</accession>
<dbReference type="InterPro" id="IPR024096">
    <property type="entry name" value="NO_sig/Golgi_transp_ligand-bd"/>
</dbReference>
<protein>
    <submittedName>
        <fullName evidence="2">Divinyl protochlorophyllide a 8-vinyl-reductase</fullName>
    </submittedName>
</protein>
<evidence type="ECO:0000259" key="1">
    <source>
        <dbReference type="SMART" id="SM00989"/>
    </source>
</evidence>
<dbReference type="AlphaFoldDB" id="A0A1I4D555"/>
<proteinExistence type="predicted"/>
<evidence type="ECO:0000313" key="3">
    <source>
        <dbReference type="Proteomes" id="UP000198755"/>
    </source>
</evidence>
<keyword evidence="3" id="KW-1185">Reference proteome</keyword>
<dbReference type="STRING" id="1612308.SAMN05444581_1384"/>
<dbReference type="Proteomes" id="UP000198755">
    <property type="component" value="Unassembled WGS sequence"/>
</dbReference>
<dbReference type="SMART" id="SM00989">
    <property type="entry name" value="V4R"/>
    <property type="match status" value="1"/>
</dbReference>
<sequence>MTPTFPAFFSRTHAANPPAELTARIGPNAVTQLHAALIAAGLEAEAVQLFSAARAEDWLADRPAAMVDERRVARLHRLTRTLLPAGTAEMILTDAGERTANYILANRIPSLVQTVLKPLPAPLAAKALASAISAHAWTFAGSGVFSVRVGKPLIFEIAGNPLCAGERPGAPVCAWHAAVFQRLFQALVSRRAQVIETDCEARGDACCRFAVSWDRRAAALDP</sequence>